<dbReference type="Gene3D" id="1.10.10.10">
    <property type="entry name" value="Winged helix-like DNA-binding domain superfamily/Winged helix DNA-binding domain"/>
    <property type="match status" value="1"/>
</dbReference>
<evidence type="ECO:0000259" key="4">
    <source>
        <dbReference type="PROSITE" id="PS51077"/>
    </source>
</evidence>
<keyword evidence="2" id="KW-0238">DNA-binding</keyword>
<dbReference type="InterPro" id="IPR014757">
    <property type="entry name" value="Tscrpt_reg_IclR_C"/>
</dbReference>
<dbReference type="InterPro" id="IPR036388">
    <property type="entry name" value="WH-like_DNA-bd_sf"/>
</dbReference>
<reference evidence="7" key="1">
    <citation type="journal article" date="2020" name="Mol. Plant Microbe">
        <title>Rhizobial microsymbionts of the narrowly endemic Oxytropis species growing in Kamchatka are characterized by significant genetic diversity and possess a set of genes that are associated with T3SS and T6SS secretion systems and can affect the development of symbiosis.</title>
        <authorList>
            <person name="Safronova V."/>
            <person name="Guro P."/>
            <person name="Sazanova A."/>
            <person name="Kuznetsova I."/>
            <person name="Belimov A."/>
            <person name="Yakubov V."/>
            <person name="Chirak E."/>
            <person name="Afonin A."/>
            <person name="Gogolev Y."/>
            <person name="Andronov E."/>
            <person name="Tikhonovich I."/>
        </authorList>
    </citation>
    <scope>NUCLEOTIDE SEQUENCE [LARGE SCALE GENOMIC DNA]</scope>
    <source>
        <strain evidence="7">583</strain>
    </source>
</reference>
<dbReference type="Proteomes" id="UP000515465">
    <property type="component" value="Chromosome"/>
</dbReference>
<dbReference type="PANTHER" id="PTHR30136:SF35">
    <property type="entry name" value="HTH-TYPE TRANSCRIPTIONAL REGULATOR RV1719"/>
    <property type="match status" value="1"/>
</dbReference>
<dbReference type="Pfam" id="PF09339">
    <property type="entry name" value="HTH_IclR"/>
    <property type="match status" value="1"/>
</dbReference>
<dbReference type="RefSeq" id="WP_183456540.1">
    <property type="nucleotide sequence ID" value="NZ_CP050296.1"/>
</dbReference>
<dbReference type="InterPro" id="IPR005471">
    <property type="entry name" value="Tscrpt_reg_IclR_N"/>
</dbReference>
<gene>
    <name evidence="6" type="ORF">HB778_20790</name>
</gene>
<keyword evidence="3" id="KW-0804">Transcription</keyword>
<dbReference type="GO" id="GO:0003700">
    <property type="term" value="F:DNA-binding transcription factor activity"/>
    <property type="evidence" value="ECO:0007669"/>
    <property type="project" value="TreeGrafter"/>
</dbReference>
<organism evidence="6 7">
    <name type="scientific">Mesorhizobium huakuii</name>
    <dbReference type="NCBI Taxonomy" id="28104"/>
    <lineage>
        <taxon>Bacteria</taxon>
        <taxon>Pseudomonadati</taxon>
        <taxon>Pseudomonadota</taxon>
        <taxon>Alphaproteobacteria</taxon>
        <taxon>Hyphomicrobiales</taxon>
        <taxon>Phyllobacteriaceae</taxon>
        <taxon>Mesorhizobium</taxon>
    </lineage>
</organism>
<dbReference type="Gene3D" id="3.30.450.40">
    <property type="match status" value="1"/>
</dbReference>
<protein>
    <submittedName>
        <fullName evidence="6">IclR family transcriptional regulator</fullName>
    </submittedName>
</protein>
<dbReference type="Pfam" id="PF01614">
    <property type="entry name" value="IclR_C"/>
    <property type="match status" value="1"/>
</dbReference>
<keyword evidence="1" id="KW-0805">Transcription regulation</keyword>
<dbReference type="InterPro" id="IPR050707">
    <property type="entry name" value="HTH_MetabolicPath_Reg"/>
</dbReference>
<proteinExistence type="predicted"/>
<dbReference type="PROSITE" id="PS51077">
    <property type="entry name" value="HTH_ICLR"/>
    <property type="match status" value="1"/>
</dbReference>
<dbReference type="GO" id="GO:0045892">
    <property type="term" value="P:negative regulation of DNA-templated transcription"/>
    <property type="evidence" value="ECO:0007669"/>
    <property type="project" value="TreeGrafter"/>
</dbReference>
<dbReference type="AlphaFoldDB" id="A0A7G6SW71"/>
<evidence type="ECO:0000256" key="2">
    <source>
        <dbReference type="ARBA" id="ARBA00023125"/>
    </source>
</evidence>
<sequence length="266" mass="29620">MSDGVADLIETDAGKDARPGERRRGIDRVIMLLEALLKHRAPMRVGDIAKMIGAPRSTTYEIVNSLLEAEMLENVGTEGYVYFGRSMHLFGWAYSHHNAHYRRIIETLDRLAVETGETVQLCGLRGNKYVVLDCRDSPGPFRISSDVGVEVPIPWTASGRLLLGHMSEQELRDFIPPGDYTLPDGRVIAPAEFFADVATAHQQGYSETAALADRFTWCMAAPIRDGHGAINKTLCFVLPIDTPEPRRNQLLDLLRERARTLSLTDS</sequence>
<evidence type="ECO:0000256" key="1">
    <source>
        <dbReference type="ARBA" id="ARBA00023015"/>
    </source>
</evidence>
<feature type="domain" description="HTH iclR-type" evidence="4">
    <location>
        <begin position="23"/>
        <end position="85"/>
    </location>
</feature>
<dbReference type="PANTHER" id="PTHR30136">
    <property type="entry name" value="HELIX-TURN-HELIX TRANSCRIPTIONAL REGULATOR, ICLR FAMILY"/>
    <property type="match status" value="1"/>
</dbReference>
<evidence type="ECO:0000313" key="6">
    <source>
        <dbReference type="EMBL" id="QND58753.1"/>
    </source>
</evidence>
<dbReference type="InterPro" id="IPR036390">
    <property type="entry name" value="WH_DNA-bd_sf"/>
</dbReference>
<dbReference type="SUPFAM" id="SSF55781">
    <property type="entry name" value="GAF domain-like"/>
    <property type="match status" value="1"/>
</dbReference>
<name>A0A7G6SW71_9HYPH</name>
<dbReference type="GO" id="GO:0003677">
    <property type="term" value="F:DNA binding"/>
    <property type="evidence" value="ECO:0007669"/>
    <property type="project" value="UniProtKB-KW"/>
</dbReference>
<dbReference type="SUPFAM" id="SSF46785">
    <property type="entry name" value="Winged helix' DNA-binding domain"/>
    <property type="match status" value="1"/>
</dbReference>
<feature type="domain" description="IclR-ED" evidence="5">
    <location>
        <begin position="86"/>
        <end position="266"/>
    </location>
</feature>
<accession>A0A7G6SW71</accession>
<dbReference type="InterPro" id="IPR029016">
    <property type="entry name" value="GAF-like_dom_sf"/>
</dbReference>
<dbReference type="EMBL" id="CP050296">
    <property type="protein sequence ID" value="QND58753.1"/>
    <property type="molecule type" value="Genomic_DNA"/>
</dbReference>
<evidence type="ECO:0000259" key="5">
    <source>
        <dbReference type="PROSITE" id="PS51078"/>
    </source>
</evidence>
<dbReference type="PROSITE" id="PS51078">
    <property type="entry name" value="ICLR_ED"/>
    <property type="match status" value="1"/>
</dbReference>
<evidence type="ECO:0000256" key="3">
    <source>
        <dbReference type="ARBA" id="ARBA00023163"/>
    </source>
</evidence>
<evidence type="ECO:0000313" key="7">
    <source>
        <dbReference type="Proteomes" id="UP000515465"/>
    </source>
</evidence>